<evidence type="ECO:0000256" key="4">
    <source>
        <dbReference type="RuleBase" id="RU003744"/>
    </source>
</evidence>
<feature type="chain" id="PRO_5037324470" evidence="5">
    <location>
        <begin position="33"/>
        <end position="280"/>
    </location>
</feature>
<dbReference type="GO" id="GO:0006865">
    <property type="term" value="P:amino acid transport"/>
    <property type="evidence" value="ECO:0007669"/>
    <property type="project" value="TreeGrafter"/>
</dbReference>
<comment type="caution">
    <text evidence="7">The sequence shown here is derived from an EMBL/GenBank/DDBJ whole genome shotgun (WGS) entry which is preliminary data.</text>
</comment>
<dbReference type="Proteomes" id="UP000609531">
    <property type="component" value="Unassembled WGS sequence"/>
</dbReference>
<dbReference type="InterPro" id="IPR051455">
    <property type="entry name" value="Bact_solute-bind_prot3"/>
</dbReference>
<dbReference type="InterPro" id="IPR001638">
    <property type="entry name" value="Solute-binding_3/MltF_N"/>
</dbReference>
<reference evidence="7" key="1">
    <citation type="submission" date="2020-12" db="EMBL/GenBank/DDBJ databases">
        <title>Bacterial taxonomy.</title>
        <authorList>
            <person name="Pan X."/>
        </authorList>
    </citation>
    <scope>NUCLEOTIDE SEQUENCE</scope>
    <source>
        <strain evidence="7">B2012</strain>
    </source>
</reference>
<name>A0A934ILD9_9HYPH</name>
<evidence type="ECO:0000259" key="6">
    <source>
        <dbReference type="SMART" id="SM00062"/>
    </source>
</evidence>
<evidence type="ECO:0000256" key="5">
    <source>
        <dbReference type="SAM" id="SignalP"/>
    </source>
</evidence>
<dbReference type="Gene3D" id="3.40.190.10">
    <property type="entry name" value="Periplasmic binding protein-like II"/>
    <property type="match status" value="2"/>
</dbReference>
<dbReference type="Pfam" id="PF00497">
    <property type="entry name" value="SBP_bac_3"/>
    <property type="match status" value="1"/>
</dbReference>
<dbReference type="SMART" id="SM00062">
    <property type="entry name" value="PBPb"/>
    <property type="match status" value="1"/>
</dbReference>
<dbReference type="EMBL" id="JAEKJA010000012">
    <property type="protein sequence ID" value="MBJ3777106.1"/>
    <property type="molecule type" value="Genomic_DNA"/>
</dbReference>
<dbReference type="RefSeq" id="WP_198883003.1">
    <property type="nucleotide sequence ID" value="NZ_JAEKJA010000012.1"/>
</dbReference>
<evidence type="ECO:0000256" key="3">
    <source>
        <dbReference type="ARBA" id="ARBA00022729"/>
    </source>
</evidence>
<accession>A0A934ILD9</accession>
<keyword evidence="8" id="KW-1185">Reference proteome</keyword>
<keyword evidence="2" id="KW-0813">Transport</keyword>
<dbReference type="GO" id="GO:0005576">
    <property type="term" value="C:extracellular region"/>
    <property type="evidence" value="ECO:0007669"/>
    <property type="project" value="TreeGrafter"/>
</dbReference>
<keyword evidence="3 5" id="KW-0732">Signal</keyword>
<evidence type="ECO:0000256" key="1">
    <source>
        <dbReference type="ARBA" id="ARBA00010333"/>
    </source>
</evidence>
<dbReference type="SUPFAM" id="SSF53850">
    <property type="entry name" value="Periplasmic binding protein-like II"/>
    <property type="match status" value="1"/>
</dbReference>
<dbReference type="PANTHER" id="PTHR30085">
    <property type="entry name" value="AMINO ACID ABC TRANSPORTER PERMEASE"/>
    <property type="match status" value="1"/>
</dbReference>
<feature type="domain" description="Solute-binding protein family 3/N-terminal" evidence="6">
    <location>
        <begin position="48"/>
        <end position="266"/>
    </location>
</feature>
<comment type="similarity">
    <text evidence="1 4">Belongs to the bacterial solute-binding protein 3 family.</text>
</comment>
<evidence type="ECO:0000313" key="8">
    <source>
        <dbReference type="Proteomes" id="UP000609531"/>
    </source>
</evidence>
<dbReference type="GO" id="GO:0030288">
    <property type="term" value="C:outer membrane-bounded periplasmic space"/>
    <property type="evidence" value="ECO:0007669"/>
    <property type="project" value="TreeGrafter"/>
</dbReference>
<sequence length="280" mass="30493">MNTFFKKYASATALALGLVAAALPSLSTDAAAQGPGESTLDVVKERGTLIAGARNDFPPAGYIDRNGEWVGFEIDFAKYIADKLGVKLELIPVTSRTRIPMLVNGNVDMIIAVMNPTVERGKVIDFTDPYFLGGQALLVEKGSGINSIADVGGKKVGTVQGSNDAKGVLAFQPDAELVYFQEYPQALLALKQGRIDAMSTTDLTLRKFADADDSLVLVGPPFKPDPWVLGVRHDDSEWRLFLQKTIMDAWSDGTIRDLYAKHMGGTINFEIPVWPEYYSK</sequence>
<protein>
    <submittedName>
        <fullName evidence="7">Transporter substrate-binding domain-containing protein</fullName>
    </submittedName>
</protein>
<evidence type="ECO:0000256" key="2">
    <source>
        <dbReference type="ARBA" id="ARBA00022448"/>
    </source>
</evidence>
<feature type="signal peptide" evidence="5">
    <location>
        <begin position="1"/>
        <end position="32"/>
    </location>
</feature>
<proteinExistence type="inferred from homology"/>
<evidence type="ECO:0000313" key="7">
    <source>
        <dbReference type="EMBL" id="MBJ3777106.1"/>
    </source>
</evidence>
<dbReference type="InterPro" id="IPR018313">
    <property type="entry name" value="SBP_3_CS"/>
</dbReference>
<dbReference type="AlphaFoldDB" id="A0A934ILD9"/>
<gene>
    <name evidence="7" type="ORF">JCR33_15470</name>
</gene>
<dbReference type="PANTHER" id="PTHR30085:SF6">
    <property type="entry name" value="ABC TRANSPORTER GLUTAMINE-BINDING PROTEIN GLNH"/>
    <property type="match status" value="1"/>
</dbReference>
<organism evidence="7 8">
    <name type="scientific">Acuticoccus mangrovi</name>
    <dbReference type="NCBI Taxonomy" id="2796142"/>
    <lineage>
        <taxon>Bacteria</taxon>
        <taxon>Pseudomonadati</taxon>
        <taxon>Pseudomonadota</taxon>
        <taxon>Alphaproteobacteria</taxon>
        <taxon>Hyphomicrobiales</taxon>
        <taxon>Amorphaceae</taxon>
        <taxon>Acuticoccus</taxon>
    </lineage>
</organism>
<dbReference type="PROSITE" id="PS01039">
    <property type="entry name" value="SBP_BACTERIAL_3"/>
    <property type="match status" value="1"/>
</dbReference>